<dbReference type="Pfam" id="PF02481">
    <property type="entry name" value="DNA_processg_A"/>
    <property type="match status" value="1"/>
</dbReference>
<feature type="domain" description="Smf/DprA SLOG" evidence="2">
    <location>
        <begin position="7"/>
        <end position="215"/>
    </location>
</feature>
<dbReference type="InterPro" id="IPR057666">
    <property type="entry name" value="DrpA_SLOG"/>
</dbReference>
<dbReference type="NCBIfam" id="TIGR00732">
    <property type="entry name" value="dprA"/>
    <property type="match status" value="1"/>
</dbReference>
<dbReference type="Proteomes" id="UP000179183">
    <property type="component" value="Unassembled WGS sequence"/>
</dbReference>
<organism evidence="4 5">
    <name type="scientific">Candidatus Staskawiczbacteria bacterium RIFCSPHIGHO2_02_FULL_33_16</name>
    <dbReference type="NCBI Taxonomy" id="1802204"/>
    <lineage>
        <taxon>Bacteria</taxon>
        <taxon>Candidatus Staskawicziibacteriota</taxon>
    </lineage>
</organism>
<evidence type="ECO:0000259" key="3">
    <source>
        <dbReference type="Pfam" id="PF17782"/>
    </source>
</evidence>
<comment type="caution">
    <text evidence="4">The sequence shown here is derived from an EMBL/GenBank/DDBJ whole genome shotgun (WGS) entry which is preliminary data.</text>
</comment>
<dbReference type="EMBL" id="MHOQ01000017">
    <property type="protein sequence ID" value="OGZ66936.1"/>
    <property type="molecule type" value="Genomic_DNA"/>
</dbReference>
<dbReference type="PANTHER" id="PTHR43022:SF1">
    <property type="entry name" value="PROTEIN SMF"/>
    <property type="match status" value="1"/>
</dbReference>
<evidence type="ECO:0000313" key="5">
    <source>
        <dbReference type="Proteomes" id="UP000179183"/>
    </source>
</evidence>
<dbReference type="InterPro" id="IPR036388">
    <property type="entry name" value="WH-like_DNA-bd_sf"/>
</dbReference>
<dbReference type="SUPFAM" id="SSF102405">
    <property type="entry name" value="MCP/YpsA-like"/>
    <property type="match status" value="1"/>
</dbReference>
<protein>
    <submittedName>
        <fullName evidence="4">DNA protecting protein DprA</fullName>
    </submittedName>
</protein>
<name>A0A1G2HWL8_9BACT</name>
<sequence>MEDIQEISINDKSYPELLKKIPDAPKVLYHRGSLPKNENCFGIVGTRRPSLYGQQATLQITGELVDAGLVIVSGMAPGIDTFAHKICIEKKKITIAVLGTGLDEKSIYPQQNLELSRKIIENHGCLISELPPGTHGSVFSFPKRNRIISALSLGVLVVEAKQKSGSLITANYAIKQKKKLFAVPGQIFSLNSQGPNKLIKEGATLVESSKDILDVLGVEAEKVSQKIFASENMQEQLIFAALKEEALYIDKIIEKTKLNASLVVTSLALMEISGKIRNLGGNVYTIV</sequence>
<dbReference type="AlphaFoldDB" id="A0A1G2HWL8"/>
<dbReference type="InterPro" id="IPR041614">
    <property type="entry name" value="DprA_WH"/>
</dbReference>
<comment type="similarity">
    <text evidence="1">Belongs to the DprA/Smf family.</text>
</comment>
<dbReference type="Gene3D" id="1.10.10.10">
    <property type="entry name" value="Winged helix-like DNA-binding domain superfamily/Winged helix DNA-binding domain"/>
    <property type="match status" value="1"/>
</dbReference>
<feature type="domain" description="DprA winged helix" evidence="3">
    <location>
        <begin position="234"/>
        <end position="282"/>
    </location>
</feature>
<evidence type="ECO:0000256" key="1">
    <source>
        <dbReference type="ARBA" id="ARBA00006525"/>
    </source>
</evidence>
<dbReference type="Gene3D" id="3.40.50.450">
    <property type="match status" value="1"/>
</dbReference>
<accession>A0A1G2HWL8</accession>
<dbReference type="GO" id="GO:0009294">
    <property type="term" value="P:DNA-mediated transformation"/>
    <property type="evidence" value="ECO:0007669"/>
    <property type="project" value="InterPro"/>
</dbReference>
<dbReference type="InterPro" id="IPR003488">
    <property type="entry name" value="DprA"/>
</dbReference>
<gene>
    <name evidence="4" type="ORF">A3D34_02110</name>
</gene>
<evidence type="ECO:0000259" key="2">
    <source>
        <dbReference type="Pfam" id="PF02481"/>
    </source>
</evidence>
<dbReference type="Pfam" id="PF17782">
    <property type="entry name" value="WHD_DprA"/>
    <property type="match status" value="1"/>
</dbReference>
<dbReference type="PANTHER" id="PTHR43022">
    <property type="entry name" value="PROTEIN SMF"/>
    <property type="match status" value="1"/>
</dbReference>
<proteinExistence type="inferred from homology"/>
<reference evidence="4 5" key="1">
    <citation type="journal article" date="2016" name="Nat. Commun.">
        <title>Thousands of microbial genomes shed light on interconnected biogeochemical processes in an aquifer system.</title>
        <authorList>
            <person name="Anantharaman K."/>
            <person name="Brown C.T."/>
            <person name="Hug L.A."/>
            <person name="Sharon I."/>
            <person name="Castelle C.J."/>
            <person name="Probst A.J."/>
            <person name="Thomas B.C."/>
            <person name="Singh A."/>
            <person name="Wilkins M.J."/>
            <person name="Karaoz U."/>
            <person name="Brodie E.L."/>
            <person name="Williams K.H."/>
            <person name="Hubbard S.S."/>
            <person name="Banfield J.F."/>
        </authorList>
    </citation>
    <scope>NUCLEOTIDE SEQUENCE [LARGE SCALE GENOMIC DNA]</scope>
</reference>
<evidence type="ECO:0000313" key="4">
    <source>
        <dbReference type="EMBL" id="OGZ66936.1"/>
    </source>
</evidence>